<sequence length="71" mass="8421">MSVWHTHAFMAIWLLNVTGGFADDLFLQETTTDVTYWRRWFQVISLFLLLQPNSPSVTNSPRLRRFTEFRG</sequence>
<dbReference type="EMBL" id="JAHRIQ010012469">
    <property type="protein sequence ID" value="MEQ2224845.1"/>
    <property type="molecule type" value="Genomic_DNA"/>
</dbReference>
<evidence type="ECO:0008006" key="4">
    <source>
        <dbReference type="Google" id="ProtNLM"/>
    </source>
</evidence>
<accession>A0ABV0SW51</accession>
<dbReference type="Proteomes" id="UP001482620">
    <property type="component" value="Unassembled WGS sequence"/>
</dbReference>
<keyword evidence="3" id="KW-1185">Reference proteome</keyword>
<evidence type="ECO:0000313" key="3">
    <source>
        <dbReference type="Proteomes" id="UP001482620"/>
    </source>
</evidence>
<feature type="signal peptide" evidence="1">
    <location>
        <begin position="1"/>
        <end position="22"/>
    </location>
</feature>
<feature type="chain" id="PRO_5045767254" description="Secreted protein" evidence="1">
    <location>
        <begin position="23"/>
        <end position="71"/>
    </location>
</feature>
<evidence type="ECO:0000313" key="2">
    <source>
        <dbReference type="EMBL" id="MEQ2224845.1"/>
    </source>
</evidence>
<organism evidence="2 3">
    <name type="scientific">Ilyodon furcidens</name>
    <name type="common">goldbreast splitfin</name>
    <dbReference type="NCBI Taxonomy" id="33524"/>
    <lineage>
        <taxon>Eukaryota</taxon>
        <taxon>Metazoa</taxon>
        <taxon>Chordata</taxon>
        <taxon>Craniata</taxon>
        <taxon>Vertebrata</taxon>
        <taxon>Euteleostomi</taxon>
        <taxon>Actinopterygii</taxon>
        <taxon>Neopterygii</taxon>
        <taxon>Teleostei</taxon>
        <taxon>Neoteleostei</taxon>
        <taxon>Acanthomorphata</taxon>
        <taxon>Ovalentaria</taxon>
        <taxon>Atherinomorphae</taxon>
        <taxon>Cyprinodontiformes</taxon>
        <taxon>Goodeidae</taxon>
        <taxon>Ilyodon</taxon>
    </lineage>
</organism>
<proteinExistence type="predicted"/>
<name>A0ABV0SW51_9TELE</name>
<reference evidence="2 3" key="1">
    <citation type="submission" date="2021-06" db="EMBL/GenBank/DDBJ databases">
        <authorList>
            <person name="Palmer J.M."/>
        </authorList>
    </citation>
    <scope>NUCLEOTIDE SEQUENCE [LARGE SCALE GENOMIC DNA]</scope>
    <source>
        <strain evidence="3">if_2019</strain>
        <tissue evidence="2">Muscle</tissue>
    </source>
</reference>
<gene>
    <name evidence="2" type="ORF">ILYODFUR_011624</name>
</gene>
<protein>
    <recommendedName>
        <fullName evidence="4">Secreted protein</fullName>
    </recommendedName>
</protein>
<keyword evidence="1" id="KW-0732">Signal</keyword>
<evidence type="ECO:0000256" key="1">
    <source>
        <dbReference type="SAM" id="SignalP"/>
    </source>
</evidence>
<comment type="caution">
    <text evidence="2">The sequence shown here is derived from an EMBL/GenBank/DDBJ whole genome shotgun (WGS) entry which is preliminary data.</text>
</comment>